<dbReference type="AlphaFoldDB" id="A0A450Y7M2"/>
<name>A0A450Y7M2_9GAMM</name>
<dbReference type="Pfam" id="PF01850">
    <property type="entry name" value="PIN"/>
    <property type="match status" value="1"/>
</dbReference>
<dbReference type="InterPro" id="IPR029060">
    <property type="entry name" value="PIN-like_dom_sf"/>
</dbReference>
<protein>
    <recommendedName>
        <fullName evidence="1">PIN domain-containing protein</fullName>
    </recommendedName>
</protein>
<sequence>MILVDTSIRIEHLRQRSEKLSVLLGNNAILIHPFVIGELACGNLRHRRRVLAGLYEIPLVATVSDSQVMEFVEDNTLFGVGIGWIDAHLLAAAAKTDDCQLWTRDKRLRFQAERLNMRHY</sequence>
<dbReference type="SUPFAM" id="SSF88723">
    <property type="entry name" value="PIN domain-like"/>
    <property type="match status" value="1"/>
</dbReference>
<evidence type="ECO:0000313" key="2">
    <source>
        <dbReference type="EMBL" id="VFK37539.1"/>
    </source>
</evidence>
<organism evidence="2">
    <name type="scientific">Candidatus Kentrum sp. SD</name>
    <dbReference type="NCBI Taxonomy" id="2126332"/>
    <lineage>
        <taxon>Bacteria</taxon>
        <taxon>Pseudomonadati</taxon>
        <taxon>Pseudomonadota</taxon>
        <taxon>Gammaproteobacteria</taxon>
        <taxon>Candidatus Kentrum</taxon>
    </lineage>
</organism>
<dbReference type="Gene3D" id="3.40.50.1010">
    <property type="entry name" value="5'-nuclease"/>
    <property type="match status" value="1"/>
</dbReference>
<accession>A0A450Y7M2</accession>
<evidence type="ECO:0000313" key="3">
    <source>
        <dbReference type="EMBL" id="VFK43330.1"/>
    </source>
</evidence>
<dbReference type="EMBL" id="CAADFU010000024">
    <property type="protein sequence ID" value="VFK43330.1"/>
    <property type="molecule type" value="Genomic_DNA"/>
</dbReference>
<evidence type="ECO:0000259" key="1">
    <source>
        <dbReference type="Pfam" id="PF01850"/>
    </source>
</evidence>
<dbReference type="EMBL" id="CAADFR010000016">
    <property type="protein sequence ID" value="VFK37539.1"/>
    <property type="molecule type" value="Genomic_DNA"/>
</dbReference>
<reference evidence="2" key="1">
    <citation type="submission" date="2019-02" db="EMBL/GenBank/DDBJ databases">
        <authorList>
            <person name="Gruber-Vodicka R. H."/>
            <person name="Seah K. B. B."/>
        </authorList>
    </citation>
    <scope>NUCLEOTIDE SEQUENCE</scope>
    <source>
        <strain evidence="3">BECK_S1320</strain>
        <strain evidence="2">BECK_S1321</strain>
    </source>
</reference>
<proteinExistence type="predicted"/>
<gene>
    <name evidence="3" type="ORF">BECKSD772E_GA0070983_102421</name>
    <name evidence="2" type="ORF">BECKSD772F_GA0070984_101625</name>
</gene>
<feature type="domain" description="PIN" evidence="1">
    <location>
        <begin position="2"/>
        <end position="109"/>
    </location>
</feature>
<dbReference type="InterPro" id="IPR002716">
    <property type="entry name" value="PIN_dom"/>
</dbReference>